<dbReference type="Proteomes" id="UP001153069">
    <property type="component" value="Unassembled WGS sequence"/>
</dbReference>
<feature type="compositionally biased region" description="Polar residues" evidence="1">
    <location>
        <begin position="377"/>
        <end position="393"/>
    </location>
</feature>
<evidence type="ECO:0000313" key="3">
    <source>
        <dbReference type="Proteomes" id="UP001153069"/>
    </source>
</evidence>
<gene>
    <name evidence="2" type="ORF">SEMRO_3511_G348760.1</name>
</gene>
<sequence>MSSSSSSSYCWWPNHITVWTILRVTLLSVAALVSWHALNDPDFVPKIMDGGGWRYFARWMGRCIRDPPETPFAQDDQNILFIGNSYTGYYELDQLTQAVMVNGQQQQQQRQTEDPTSASSSSSPWDTATINVESHFPGGQTFQGHWKGLTRPPFLGKHHVMHKWLVSNADIRHWKWIFLQNHSLQGGMYQSPDSKRQETYQQSLQAAQEMIQVIRQHNPSAQFCFFMTWGRRKWYRGIPKEYKDFLTMQDLTAQGYQHYVHATSNEQQQQTYLAPVGLVFATIYRDDAAAAGNKDPSQDPTTLFYQLLDYEGHHPALPGSYAAAVTFYETLTGKDATQLTWAPPKGVTHEQAVRIREAVHRTIQDTARQGIIRYPWQEQTTNKAEESTITATTKTEESSNKNNNP</sequence>
<accession>A0A9N8F201</accession>
<dbReference type="InterPro" id="IPR036514">
    <property type="entry name" value="SGNH_hydro_sf"/>
</dbReference>
<protein>
    <submittedName>
        <fullName evidence="2">Uncharacterized protein</fullName>
    </submittedName>
</protein>
<dbReference type="Gene3D" id="3.40.50.1110">
    <property type="entry name" value="SGNH hydrolase"/>
    <property type="match status" value="1"/>
</dbReference>
<feature type="region of interest" description="Disordered" evidence="1">
    <location>
        <begin position="377"/>
        <end position="405"/>
    </location>
</feature>
<reference evidence="2" key="1">
    <citation type="submission" date="2020-06" db="EMBL/GenBank/DDBJ databases">
        <authorList>
            <consortium name="Plant Systems Biology data submission"/>
        </authorList>
    </citation>
    <scope>NUCLEOTIDE SEQUENCE</scope>
    <source>
        <strain evidence="2">D6</strain>
    </source>
</reference>
<feature type="region of interest" description="Disordered" evidence="1">
    <location>
        <begin position="103"/>
        <end position="130"/>
    </location>
</feature>
<comment type="caution">
    <text evidence="2">The sequence shown here is derived from an EMBL/GenBank/DDBJ whole genome shotgun (WGS) entry which is preliminary data.</text>
</comment>
<keyword evidence="3" id="KW-1185">Reference proteome</keyword>
<organism evidence="2 3">
    <name type="scientific">Seminavis robusta</name>
    <dbReference type="NCBI Taxonomy" id="568900"/>
    <lineage>
        <taxon>Eukaryota</taxon>
        <taxon>Sar</taxon>
        <taxon>Stramenopiles</taxon>
        <taxon>Ochrophyta</taxon>
        <taxon>Bacillariophyta</taxon>
        <taxon>Bacillariophyceae</taxon>
        <taxon>Bacillariophycidae</taxon>
        <taxon>Naviculales</taxon>
        <taxon>Naviculaceae</taxon>
        <taxon>Seminavis</taxon>
    </lineage>
</organism>
<evidence type="ECO:0000313" key="2">
    <source>
        <dbReference type="EMBL" id="CAB9531411.1"/>
    </source>
</evidence>
<name>A0A9N8F201_9STRA</name>
<proteinExistence type="predicted"/>
<dbReference type="EMBL" id="CAICTM010003509">
    <property type="protein sequence ID" value="CAB9531411.1"/>
    <property type="molecule type" value="Genomic_DNA"/>
</dbReference>
<evidence type="ECO:0000256" key="1">
    <source>
        <dbReference type="SAM" id="MobiDB-lite"/>
    </source>
</evidence>
<dbReference type="AlphaFoldDB" id="A0A9N8F201"/>